<sequence length="364" mass="41281">MQCDEPINFLHLSTAVKIFCGSSIKLDMLPHVEMLLQEYLLKYKRLYCVDALKPNFHWAVHLRQQILDYGPVYNFWAFLSEHLNKVLKSSNSNNWTGGQIEISMMRKFAHGAQIDSLACDAIANAESLIVKMLLEHMLGDGHKASGTIQDAATGTGFDSTFHVIHFLTNSLIFDFSLDDAAQVALYTHYNSQQPHSVHYALEANPRPGSSQLNDFALYYQFTLLDGRRISPLARSTQESARSSLIKVTYMDKSWYGEVINIFSHIQLGIANGTRLLTELRWMIELLLVPIEDDPWSKFPKLDIMCFKLNEYWSPGKDGAPPTVLPFDQITSQIAHGIIKTSNPELWITTTLDRVCPKCSLSYND</sequence>
<dbReference type="AlphaFoldDB" id="A0A9P7DL77"/>
<name>A0A9P7DL77_9AGAM</name>
<gene>
    <name evidence="1" type="ORF">BJ212DRAFT_1289663</name>
</gene>
<accession>A0A9P7DL77</accession>
<proteinExistence type="predicted"/>
<dbReference type="PANTHER" id="PTHR46579:SF1">
    <property type="entry name" value="F5_8 TYPE C DOMAIN-CONTAINING PROTEIN"/>
    <property type="match status" value="1"/>
</dbReference>
<protein>
    <submittedName>
        <fullName evidence="1">Uncharacterized protein</fullName>
    </submittedName>
</protein>
<dbReference type="Proteomes" id="UP000807769">
    <property type="component" value="Unassembled WGS sequence"/>
</dbReference>
<evidence type="ECO:0000313" key="1">
    <source>
        <dbReference type="EMBL" id="KAG1797568.1"/>
    </source>
</evidence>
<evidence type="ECO:0000313" key="2">
    <source>
        <dbReference type="Proteomes" id="UP000807769"/>
    </source>
</evidence>
<dbReference type="GeneID" id="64626082"/>
<comment type="caution">
    <text evidence="1">The sequence shown here is derived from an EMBL/GenBank/DDBJ whole genome shotgun (WGS) entry which is preliminary data.</text>
</comment>
<dbReference type="RefSeq" id="XP_041185491.1">
    <property type="nucleotide sequence ID" value="XM_041332065.1"/>
</dbReference>
<dbReference type="OrthoDB" id="3239894at2759"/>
<keyword evidence="2" id="KW-1185">Reference proteome</keyword>
<dbReference type="PANTHER" id="PTHR46579">
    <property type="entry name" value="F5/8 TYPE C DOMAIN-CONTAINING PROTEIN-RELATED"/>
    <property type="match status" value="1"/>
</dbReference>
<dbReference type="EMBL" id="JABBWG010000211">
    <property type="protein sequence ID" value="KAG1797568.1"/>
    <property type="molecule type" value="Genomic_DNA"/>
</dbReference>
<reference evidence="1" key="1">
    <citation type="journal article" date="2020" name="New Phytol.">
        <title>Comparative genomics reveals dynamic genome evolution in host specialist ectomycorrhizal fungi.</title>
        <authorList>
            <person name="Lofgren L.A."/>
            <person name="Nguyen N.H."/>
            <person name="Vilgalys R."/>
            <person name="Ruytinx J."/>
            <person name="Liao H.L."/>
            <person name="Branco S."/>
            <person name="Kuo A."/>
            <person name="LaButti K."/>
            <person name="Lipzen A."/>
            <person name="Andreopoulos W."/>
            <person name="Pangilinan J."/>
            <person name="Riley R."/>
            <person name="Hundley H."/>
            <person name="Na H."/>
            <person name="Barry K."/>
            <person name="Grigoriev I.V."/>
            <person name="Stajich J.E."/>
            <person name="Kennedy P.G."/>
        </authorList>
    </citation>
    <scope>NUCLEOTIDE SEQUENCE</scope>
    <source>
        <strain evidence="1">MN1</strain>
    </source>
</reference>
<organism evidence="1 2">
    <name type="scientific">Suillus subaureus</name>
    <dbReference type="NCBI Taxonomy" id="48587"/>
    <lineage>
        <taxon>Eukaryota</taxon>
        <taxon>Fungi</taxon>
        <taxon>Dikarya</taxon>
        <taxon>Basidiomycota</taxon>
        <taxon>Agaricomycotina</taxon>
        <taxon>Agaricomycetes</taxon>
        <taxon>Agaricomycetidae</taxon>
        <taxon>Boletales</taxon>
        <taxon>Suillineae</taxon>
        <taxon>Suillaceae</taxon>
        <taxon>Suillus</taxon>
    </lineage>
</organism>